<dbReference type="NCBIfam" id="TIGR01549">
    <property type="entry name" value="HAD-SF-IA-v1"/>
    <property type="match status" value="1"/>
</dbReference>
<dbReference type="GO" id="GO:0006281">
    <property type="term" value="P:DNA repair"/>
    <property type="evidence" value="ECO:0007669"/>
    <property type="project" value="TreeGrafter"/>
</dbReference>
<dbReference type="PRINTS" id="PR00413">
    <property type="entry name" value="HADHALOGNASE"/>
</dbReference>
<name>F6B8C2_DESCC</name>
<dbReference type="SFLD" id="SFLDG01129">
    <property type="entry name" value="C1.5:_HAD__Beta-PGM__Phosphata"/>
    <property type="match status" value="1"/>
</dbReference>
<dbReference type="NCBIfam" id="TIGR01509">
    <property type="entry name" value="HAD-SF-IA-v3"/>
    <property type="match status" value="1"/>
</dbReference>
<dbReference type="PANTHER" id="PTHR43434">
    <property type="entry name" value="PHOSPHOGLYCOLATE PHOSPHATASE"/>
    <property type="match status" value="1"/>
</dbReference>
<protein>
    <submittedName>
        <fullName evidence="1">HAD-superfamily hydrolase, subfamily IA, variant 3</fullName>
        <ecNumber evidence="1">3.6.1.1</ecNumber>
    </submittedName>
</protein>
<accession>F6B8C2</accession>
<dbReference type="Proteomes" id="UP000009226">
    <property type="component" value="Chromosome"/>
</dbReference>
<dbReference type="EMBL" id="CP002736">
    <property type="protein sequence ID" value="AEF94686.1"/>
    <property type="molecule type" value="Genomic_DNA"/>
</dbReference>
<evidence type="ECO:0000313" key="2">
    <source>
        <dbReference type="Proteomes" id="UP000009226"/>
    </source>
</evidence>
<dbReference type="InterPro" id="IPR036412">
    <property type="entry name" value="HAD-like_sf"/>
</dbReference>
<dbReference type="Gene3D" id="3.40.50.1000">
    <property type="entry name" value="HAD superfamily/HAD-like"/>
    <property type="match status" value="1"/>
</dbReference>
<dbReference type="SFLD" id="SFLDG01135">
    <property type="entry name" value="C1.5.6:_HAD__Beta-PGM__Phospha"/>
    <property type="match status" value="1"/>
</dbReference>
<dbReference type="InterPro" id="IPR023198">
    <property type="entry name" value="PGP-like_dom2"/>
</dbReference>
<dbReference type="HOGENOM" id="CLU_045011_19_3_9"/>
<dbReference type="FunFam" id="3.40.50.1000:FF:000022">
    <property type="entry name" value="Phosphoglycolate phosphatase"/>
    <property type="match status" value="1"/>
</dbReference>
<organism evidence="1 2">
    <name type="scientific">Desulfotomaculum nigrificans (strain DSM 14880 / VKM B-2319 / CO-1-SRB)</name>
    <name type="common">Desulfotomaculum carboxydivorans</name>
    <dbReference type="NCBI Taxonomy" id="868595"/>
    <lineage>
        <taxon>Bacteria</taxon>
        <taxon>Bacillati</taxon>
        <taxon>Bacillota</taxon>
        <taxon>Clostridia</taxon>
        <taxon>Eubacteriales</taxon>
        <taxon>Desulfotomaculaceae</taxon>
        <taxon>Desulfotomaculum</taxon>
    </lineage>
</organism>
<reference evidence="1 2" key="1">
    <citation type="submission" date="2011-05" db="EMBL/GenBank/DDBJ databases">
        <title>Complete sequence of Desulfotomaculum carboxydivorans CO-1-SRB.</title>
        <authorList>
            <consortium name="US DOE Joint Genome Institute"/>
            <person name="Lucas S."/>
            <person name="Han J."/>
            <person name="Lapidus A."/>
            <person name="Cheng J.-F."/>
            <person name="Goodwin L."/>
            <person name="Pitluck S."/>
            <person name="Peters L."/>
            <person name="Mikhailova N."/>
            <person name="Lu M."/>
            <person name="Han C."/>
            <person name="Tapia R."/>
            <person name="Land M."/>
            <person name="Hauser L."/>
            <person name="Kyrpides N."/>
            <person name="Ivanova N."/>
            <person name="Pagani I."/>
            <person name="Stams A."/>
            <person name="Plugge C."/>
            <person name="Muyzer G."/>
            <person name="Kuever J."/>
            <person name="Parshina S."/>
            <person name="Ivanova A."/>
            <person name="Nazina T."/>
            <person name="Woyke T."/>
        </authorList>
    </citation>
    <scope>NUCLEOTIDE SEQUENCE [LARGE SCALE GENOMIC DNA]</scope>
    <source>
        <strain evidence="2">DSM 14880 / VKM B-2319 / CO-1-SRB</strain>
    </source>
</reference>
<evidence type="ECO:0000313" key="1">
    <source>
        <dbReference type="EMBL" id="AEF94686.1"/>
    </source>
</evidence>
<dbReference type="SUPFAM" id="SSF56784">
    <property type="entry name" value="HAD-like"/>
    <property type="match status" value="1"/>
</dbReference>
<keyword evidence="2" id="KW-1185">Reference proteome</keyword>
<dbReference type="RefSeq" id="WP_003544326.1">
    <property type="nucleotide sequence ID" value="NC_015565.1"/>
</dbReference>
<gene>
    <name evidence="1" type="ordered locus">Desca_1841</name>
</gene>
<dbReference type="KEGG" id="dca:Desca_1841"/>
<keyword evidence="1" id="KW-0378">Hydrolase</keyword>
<dbReference type="GO" id="GO:0004427">
    <property type="term" value="F:inorganic diphosphate phosphatase activity"/>
    <property type="evidence" value="ECO:0007669"/>
    <property type="project" value="UniProtKB-EC"/>
</dbReference>
<dbReference type="STRING" id="868595.Desca_1841"/>
<dbReference type="EC" id="3.6.1.1" evidence="1"/>
<dbReference type="SFLD" id="SFLDS00003">
    <property type="entry name" value="Haloacid_Dehalogenase"/>
    <property type="match status" value="1"/>
</dbReference>
<sequence>MTIKTVLFDFDGTLADSLPLIRRTYQRVFDQMNVPWDDVKVMKTVGLPLRQIAIKFVGEERHTEFFQLYQHYYAIEHDNMTRAYPGTLEMLADLKGNGCRMGVVTSKSHRVVMRSINFLGLERYFDVFIGAEDVTKHKPQPEPILKALELMGEPAATAAYVGDSPFDIMAGKRAGVVTIGVTWGISDRDELVGHEPDYILDTWADLVKIIQP</sequence>
<dbReference type="AlphaFoldDB" id="F6B8C2"/>
<dbReference type="Gene3D" id="1.10.150.240">
    <property type="entry name" value="Putative phosphatase, domain 2"/>
    <property type="match status" value="1"/>
</dbReference>
<dbReference type="Pfam" id="PF13419">
    <property type="entry name" value="HAD_2"/>
    <property type="match status" value="1"/>
</dbReference>
<dbReference type="GO" id="GO:0005829">
    <property type="term" value="C:cytosol"/>
    <property type="evidence" value="ECO:0007669"/>
    <property type="project" value="TreeGrafter"/>
</dbReference>
<dbReference type="PANTHER" id="PTHR43434:SF1">
    <property type="entry name" value="PHOSPHOGLYCOLATE PHOSPHATASE"/>
    <property type="match status" value="1"/>
</dbReference>
<dbReference type="InterPro" id="IPR050155">
    <property type="entry name" value="HAD-like_hydrolase_sf"/>
</dbReference>
<dbReference type="InterPro" id="IPR006439">
    <property type="entry name" value="HAD-SF_hydro_IA"/>
</dbReference>
<dbReference type="GO" id="GO:0008967">
    <property type="term" value="F:phosphoglycolate phosphatase activity"/>
    <property type="evidence" value="ECO:0007669"/>
    <property type="project" value="TreeGrafter"/>
</dbReference>
<proteinExistence type="predicted"/>
<dbReference type="InterPro" id="IPR041492">
    <property type="entry name" value="HAD_2"/>
</dbReference>
<dbReference type="InterPro" id="IPR023214">
    <property type="entry name" value="HAD_sf"/>
</dbReference>
<dbReference type="eggNOG" id="COG0546">
    <property type="taxonomic scope" value="Bacteria"/>
</dbReference>